<keyword evidence="5" id="KW-1185">Reference proteome</keyword>
<feature type="domain" description="Mga helix-turn-helix" evidence="3">
    <location>
        <begin position="76"/>
        <end position="160"/>
    </location>
</feature>
<dbReference type="EMBL" id="CP147244">
    <property type="protein sequence ID" value="WYK01015.1"/>
    <property type="molecule type" value="Genomic_DNA"/>
</dbReference>
<dbReference type="Proteomes" id="UP000194948">
    <property type="component" value="Chromosome"/>
</dbReference>
<sequence>MRAFLDETYDRQLKILSYIDNKKKIVSVKQISENTNLSEKTVLQVIRRFEQEFSFSDNQFQIIYANKTIKGIYAENLDLMSIASECIKKSVLYKIIRTIFLYEKVDAKKFCDLEYISPPTFSRYRQRLAAILEKFDLQLTRDNQIQGNELKVRNFFYLFFCYSSSKWEFSEQEYREIETTIYKYVENWQTLNQVRQRKICLLIYISNIRSSQKYYCKNDVLTKLTKQGLFEYKNVLVDYFNSKKNRTIDQVWHEVSFVELLMYKEDLSLREIDYDRYELFYNDHNFPFIQQSNLLTEIIIQTFFSGASRENKELFLQVRQEIDKMHLVFNTCYADLSIFYYVYDTSNFYYRDAAEKKIIGQVERIVEEITTSTIYQPWWEVLTISKEAFVNSLYLLIYALLNKLHEYKYEPVKIMVQNSKVFIEEIIVNKLALIFGDRIQLVPTFRDSPDLLVTDIQLLDTPEQTREIFVTSFSDYADINNAIFEIQKEIIQNYGQREITQQLVSLN</sequence>
<evidence type="ECO:0000256" key="1">
    <source>
        <dbReference type="ARBA" id="ARBA00023015"/>
    </source>
</evidence>
<proteinExistence type="predicted"/>
<organism evidence="4 5">
    <name type="scientific">Candidatus Enterococcus palustris</name>
    <dbReference type="NCBI Taxonomy" id="1834189"/>
    <lineage>
        <taxon>Bacteria</taxon>
        <taxon>Bacillati</taxon>
        <taxon>Bacillota</taxon>
        <taxon>Bacilli</taxon>
        <taxon>Lactobacillales</taxon>
        <taxon>Enterococcaceae</taxon>
        <taxon>Enterococcus</taxon>
    </lineage>
</organism>
<reference evidence="4 5" key="2">
    <citation type="submission" date="2024-03" db="EMBL/GenBank/DDBJ databases">
        <title>The Genome Sequence of Enterococcus sp. DIV0205d.</title>
        <authorList>
            <consortium name="The Broad Institute Genomics Platform"/>
            <consortium name="The Broad Institute Microbial Omics Core"/>
            <consortium name="The Broad Institute Genomic Center for Infectious Diseases"/>
            <person name="Earl A."/>
            <person name="Manson A."/>
            <person name="Gilmore M."/>
            <person name="Schwartman J."/>
            <person name="Shea T."/>
            <person name="Abouelleil A."/>
            <person name="Cao P."/>
            <person name="Chapman S."/>
            <person name="Cusick C."/>
            <person name="Young S."/>
            <person name="Neafsey D."/>
            <person name="Nusbaum C."/>
            <person name="Birren B."/>
        </authorList>
    </citation>
    <scope>NUCLEOTIDE SEQUENCE [LARGE SCALE GENOMIC DNA]</scope>
    <source>
        <strain evidence="4 5">7F3_DIV0205</strain>
    </source>
</reference>
<dbReference type="RefSeq" id="WP_086314559.1">
    <property type="nucleotide sequence ID" value="NZ_CP147244.1"/>
</dbReference>
<dbReference type="Pfam" id="PF05043">
    <property type="entry name" value="Mga"/>
    <property type="match status" value="1"/>
</dbReference>
<evidence type="ECO:0000256" key="2">
    <source>
        <dbReference type="ARBA" id="ARBA00023163"/>
    </source>
</evidence>
<accession>A0AAQ3Y7R6</accession>
<dbReference type="InterPro" id="IPR050661">
    <property type="entry name" value="BglG_antiterminators"/>
</dbReference>
<dbReference type="PANTHER" id="PTHR30185:SF18">
    <property type="entry name" value="TRANSCRIPTIONAL REGULATOR MTLR"/>
    <property type="match status" value="1"/>
</dbReference>
<evidence type="ECO:0000313" key="5">
    <source>
        <dbReference type="Proteomes" id="UP000194948"/>
    </source>
</evidence>
<keyword evidence="1" id="KW-0805">Transcription regulation</keyword>
<keyword evidence="2" id="KW-0804">Transcription</keyword>
<dbReference type="AlphaFoldDB" id="A0AAQ3Y7R6"/>
<dbReference type="Gene3D" id="1.10.10.10">
    <property type="entry name" value="Winged helix-like DNA-binding domain superfamily/Winged helix DNA-binding domain"/>
    <property type="match status" value="1"/>
</dbReference>
<evidence type="ECO:0000313" key="4">
    <source>
        <dbReference type="EMBL" id="WYK01015.1"/>
    </source>
</evidence>
<dbReference type="InterPro" id="IPR007737">
    <property type="entry name" value="Mga_HTH"/>
</dbReference>
<dbReference type="PANTHER" id="PTHR30185">
    <property type="entry name" value="CRYPTIC BETA-GLUCOSIDE BGL OPERON ANTITERMINATOR"/>
    <property type="match status" value="1"/>
</dbReference>
<reference evidence="5" key="1">
    <citation type="submission" date="2017-05" db="EMBL/GenBank/DDBJ databases">
        <title>The Genome Sequence of EEnterococcus faecalis 9F2_4866.</title>
        <authorList>
            <consortium name="The Broad Institute Genomics Platform"/>
            <consortium name="The Broad Institute Genomic Center for Infectious Diseases"/>
            <person name="Earl A."/>
            <person name="Manson A."/>
            <person name="Schwartman J."/>
            <person name="Gilmore M."/>
            <person name="Abouelleil A."/>
            <person name="Cao P."/>
            <person name="Chapman S."/>
            <person name="Cusick C."/>
            <person name="Shea T."/>
            <person name="Young S."/>
            <person name="Neafsey D."/>
            <person name="Nusbaum C."/>
            <person name="Birren B."/>
        </authorList>
    </citation>
    <scope>NUCLEOTIDE SEQUENCE [LARGE SCALE GENOMIC DNA]</scope>
    <source>
        <strain evidence="5">7F3_DIV0205</strain>
    </source>
</reference>
<evidence type="ECO:0000259" key="3">
    <source>
        <dbReference type="Pfam" id="PF05043"/>
    </source>
</evidence>
<dbReference type="InterPro" id="IPR036388">
    <property type="entry name" value="WH-like_DNA-bd_sf"/>
</dbReference>
<protein>
    <recommendedName>
        <fullName evidence="3">Mga helix-turn-helix domain-containing protein</fullName>
    </recommendedName>
</protein>
<gene>
    <name evidence="4" type="ORF">A5821_002141</name>
</gene>
<name>A0AAQ3Y7R6_9ENTE</name>